<feature type="binding site" evidence="15">
    <location>
        <begin position="18"/>
        <end position="25"/>
    </location>
    <ligand>
        <name>ATP</name>
        <dbReference type="ChEBI" id="CHEBI:30616"/>
    </ligand>
</feature>
<dbReference type="InterPro" id="IPR014016">
    <property type="entry name" value="UvrD-like_ATP-bd"/>
</dbReference>
<keyword evidence="1" id="KW-0540">Nuclease</keyword>
<dbReference type="PROSITE" id="PS51198">
    <property type="entry name" value="UVRD_HELICASE_ATP_BIND"/>
    <property type="match status" value="1"/>
</dbReference>
<accession>A0ABX7NDY6</accession>
<dbReference type="SUPFAM" id="SSF52540">
    <property type="entry name" value="P-loop containing nucleoside triphosphate hydrolases"/>
    <property type="match status" value="1"/>
</dbReference>
<evidence type="ECO:0000256" key="9">
    <source>
        <dbReference type="ARBA" id="ARBA00023204"/>
    </source>
</evidence>
<dbReference type="InterPro" id="IPR014017">
    <property type="entry name" value="DNA_helicase_UvrD-like_C"/>
</dbReference>
<evidence type="ECO:0000256" key="11">
    <source>
        <dbReference type="ARBA" id="ARBA00034617"/>
    </source>
</evidence>
<evidence type="ECO:0000256" key="10">
    <source>
        <dbReference type="ARBA" id="ARBA00023235"/>
    </source>
</evidence>
<dbReference type="Pfam" id="PF12705">
    <property type="entry name" value="PDDEXK_1"/>
    <property type="match status" value="1"/>
</dbReference>
<keyword evidence="9" id="KW-0234">DNA repair</keyword>
<dbReference type="Gene3D" id="1.10.486.10">
    <property type="entry name" value="PCRA, domain 4"/>
    <property type="match status" value="1"/>
</dbReference>
<dbReference type="RefSeq" id="WP_206718251.1">
    <property type="nucleotide sequence ID" value="NZ_CP071091.1"/>
</dbReference>
<evidence type="ECO:0000256" key="15">
    <source>
        <dbReference type="PROSITE-ProRule" id="PRU00560"/>
    </source>
</evidence>
<evidence type="ECO:0000256" key="16">
    <source>
        <dbReference type="SAM" id="MobiDB-lite"/>
    </source>
</evidence>
<evidence type="ECO:0000256" key="3">
    <source>
        <dbReference type="ARBA" id="ARBA00022763"/>
    </source>
</evidence>
<gene>
    <name evidence="19" type="ORF">JY572_11390</name>
</gene>
<evidence type="ECO:0000256" key="7">
    <source>
        <dbReference type="ARBA" id="ARBA00022840"/>
    </source>
</evidence>
<reference evidence="19 20" key="1">
    <citation type="submission" date="2021-02" db="EMBL/GenBank/DDBJ databases">
        <title>De Novo genome assembly of isolated myxobacteria.</title>
        <authorList>
            <person name="Stevens D.C."/>
        </authorList>
    </citation>
    <scope>NUCLEOTIDE SEQUENCE [LARGE SCALE GENOMIC DNA]</scope>
    <source>
        <strain evidence="19 20">SCHIC003</strain>
    </source>
</reference>
<keyword evidence="20" id="KW-1185">Reference proteome</keyword>
<feature type="region of interest" description="Disordered" evidence="16">
    <location>
        <begin position="906"/>
        <end position="925"/>
    </location>
</feature>
<evidence type="ECO:0000313" key="20">
    <source>
        <dbReference type="Proteomes" id="UP000663090"/>
    </source>
</evidence>
<dbReference type="Gene3D" id="3.90.320.10">
    <property type="match status" value="1"/>
</dbReference>
<feature type="domain" description="UvrD-like helicase ATP-binding" evidence="17">
    <location>
        <begin position="1"/>
        <end position="474"/>
    </location>
</feature>
<dbReference type="Gene3D" id="3.40.50.300">
    <property type="entry name" value="P-loop containing nucleotide triphosphate hydrolases"/>
    <property type="match status" value="4"/>
</dbReference>
<organism evidence="19 20">
    <name type="scientific">Myxococcus landrumensis</name>
    <dbReference type="NCBI Taxonomy" id="2813577"/>
    <lineage>
        <taxon>Bacteria</taxon>
        <taxon>Pseudomonadati</taxon>
        <taxon>Myxococcota</taxon>
        <taxon>Myxococcia</taxon>
        <taxon>Myxococcales</taxon>
        <taxon>Cystobacterineae</taxon>
        <taxon>Myxococcaceae</taxon>
        <taxon>Myxococcus</taxon>
    </lineage>
</organism>
<keyword evidence="6" id="KW-0269">Exonuclease</keyword>
<dbReference type="PANTHER" id="PTHR11070">
    <property type="entry name" value="UVRD / RECB / PCRA DNA HELICASE FAMILY MEMBER"/>
    <property type="match status" value="1"/>
</dbReference>
<keyword evidence="8" id="KW-0238">DNA-binding</keyword>
<evidence type="ECO:0000256" key="4">
    <source>
        <dbReference type="ARBA" id="ARBA00022801"/>
    </source>
</evidence>
<evidence type="ECO:0000256" key="8">
    <source>
        <dbReference type="ARBA" id="ARBA00023125"/>
    </source>
</evidence>
<dbReference type="InterPro" id="IPR000212">
    <property type="entry name" value="DNA_helicase_UvrD/REP"/>
</dbReference>
<dbReference type="EMBL" id="CP071091">
    <property type="protein sequence ID" value="QSQ16603.1"/>
    <property type="molecule type" value="Genomic_DNA"/>
</dbReference>
<evidence type="ECO:0000259" key="18">
    <source>
        <dbReference type="PROSITE" id="PS51217"/>
    </source>
</evidence>
<dbReference type="InterPro" id="IPR038726">
    <property type="entry name" value="PDDEXK_AddAB-type"/>
</dbReference>
<dbReference type="Proteomes" id="UP000663090">
    <property type="component" value="Chromosome"/>
</dbReference>
<evidence type="ECO:0000259" key="17">
    <source>
        <dbReference type="PROSITE" id="PS51198"/>
    </source>
</evidence>
<comment type="catalytic activity">
    <reaction evidence="11">
        <text>Couples ATP hydrolysis with the unwinding of duplex DNA by translocating in the 3'-5' direction.</text>
        <dbReference type="EC" id="5.6.2.4"/>
    </reaction>
</comment>
<evidence type="ECO:0000256" key="12">
    <source>
        <dbReference type="ARBA" id="ARBA00034808"/>
    </source>
</evidence>
<keyword evidence="7 15" id="KW-0067">ATP-binding</keyword>
<evidence type="ECO:0000256" key="6">
    <source>
        <dbReference type="ARBA" id="ARBA00022839"/>
    </source>
</evidence>
<protein>
    <recommendedName>
        <fullName evidence="12">DNA 3'-5' helicase</fullName>
        <ecNumber evidence="12">5.6.2.4</ecNumber>
    </recommendedName>
    <alternativeName>
        <fullName evidence="13">DNA 3'-5' helicase II</fullName>
    </alternativeName>
</protein>
<feature type="domain" description="UvrD-like helicase C-terminal" evidence="18">
    <location>
        <begin position="493"/>
        <end position="792"/>
    </location>
</feature>
<keyword evidence="2 15" id="KW-0547">Nucleotide-binding</keyword>
<dbReference type="PROSITE" id="PS51217">
    <property type="entry name" value="UVRD_HELICASE_CTER"/>
    <property type="match status" value="1"/>
</dbReference>
<keyword evidence="3" id="KW-0227">DNA damage</keyword>
<dbReference type="InterPro" id="IPR011604">
    <property type="entry name" value="PDDEXK-like_dom_sf"/>
</dbReference>
<evidence type="ECO:0000256" key="5">
    <source>
        <dbReference type="ARBA" id="ARBA00022806"/>
    </source>
</evidence>
<keyword evidence="10" id="KW-0413">Isomerase</keyword>
<dbReference type="Pfam" id="PF00580">
    <property type="entry name" value="UvrD-helicase"/>
    <property type="match status" value="1"/>
</dbReference>
<comment type="catalytic activity">
    <reaction evidence="14">
        <text>ATP + H2O = ADP + phosphate + H(+)</text>
        <dbReference type="Rhea" id="RHEA:13065"/>
        <dbReference type="ChEBI" id="CHEBI:15377"/>
        <dbReference type="ChEBI" id="CHEBI:15378"/>
        <dbReference type="ChEBI" id="CHEBI:30616"/>
        <dbReference type="ChEBI" id="CHEBI:43474"/>
        <dbReference type="ChEBI" id="CHEBI:456216"/>
        <dbReference type="EC" id="5.6.2.4"/>
    </reaction>
</comment>
<keyword evidence="4 15" id="KW-0378">Hydrolase</keyword>
<sequence length="1223" mass="134930">MSTGPSLLALERNLALMAGAGAGKTYSLVTMTLHLLAGAREAGAALRPARLCMLTFTDKAAAEMRSRVRQRLDGLAQGEARLDQEVELRASLERLERPFPLPEVWRRLREELNSATVGTFHSLCGQLLRRAPPAVGIDPSFEVLDELEASSLVQDVCERVVLDALEEGDAQVRELCQELGFSGSGFSDGLVAALVSVYGKLREEGLRAASAAVGDVAAAREEFDDALTECLRLCSDARALDAKGEWGQLVGALEKALNGMTAENFQKGDRYPWLRACFATDTRNIARLSKGAAGPVRELYWRIYKSKSGGTVRMLVDAWAAWHTAPFEATFRELLGRVETRHDAEFSRRNVFDFTSLLVKARDLLRDHPEFRRQVQERVGALLVDEFQDTNRLQLELVLLLAERREEGPRELTPDADLVSALPLEPAFLCAVGDRKQSIYEFRGADVSVFTLLAKKVEDEGGARGFLQHNRRSVPGLLSFFNHAFAGMLVAADSQAPRPFEVIYVPEEDDLSPVRESLTEAPVVERLHLEEQETAGDLRWLDADCMARRLRILLAPGAVPTVAREDGEGARPARGGDVAMLFRTFTHLEVYRQALIRHGVPHRVLRGRGFYGAQEVLDLASLLSLLADSEDSLAFAAVLRSPLVGLSDASLFQLAGEQPLSLASPRLTDRSVLEALPEQDRVRLEGFLAALPSLRRERDRLGVRELLLAALDLTGYREALAGSPYAEQASANVEKLLSLASRRDERGTGGCVAFARELRMLAESTPNEAQADLLDAGDPRAVQLLTIHRAKGLEWPVVVVPGMGGRRRSTSARAHFERSHGIALRPWVTDSVESYTSNRFEAVRQELKSREDAEYRRLLYVALTRAKDLLILSGGEEPRSGKDSWWHLVDARLEDVATRELVSDVDVDDLPPPADPEPPGPEELARAGARVEAALLRVRGGSLEMSEAPGRISVPVSAVQDFLVCPRRFHYVHRLGLRGAAWPWETPTRTEPLLVEPDGWMSTKSPDALVRELLRRADLRLCATRDVDVTERRAHLESLLRTAGMLPEEEGMEAVLDTVERFLRTDFARALAESPSREVHRGLSFSLALEEDEDLSLEGEVDVLWESPRGEAVLIAYKSGSRHPLGPAAYTHELTALELVARRMVRPGVPIRVGVVFLAEAKPEPEWRVDKEGLEDAAVRLAGAARALARGEVRGAWSGRERPTCQALHCGFSEHCHPAPSAC</sequence>
<name>A0ABX7NDY6_9BACT</name>
<dbReference type="EC" id="5.6.2.4" evidence="12"/>
<dbReference type="InterPro" id="IPR027417">
    <property type="entry name" value="P-loop_NTPase"/>
</dbReference>
<evidence type="ECO:0000256" key="14">
    <source>
        <dbReference type="ARBA" id="ARBA00048988"/>
    </source>
</evidence>
<proteinExistence type="predicted"/>
<keyword evidence="5 15" id="KW-0347">Helicase</keyword>
<feature type="compositionally biased region" description="Pro residues" evidence="16">
    <location>
        <begin position="910"/>
        <end position="921"/>
    </location>
</feature>
<dbReference type="PANTHER" id="PTHR11070:SF2">
    <property type="entry name" value="ATP-DEPENDENT DNA HELICASE SRS2"/>
    <property type="match status" value="1"/>
</dbReference>
<evidence type="ECO:0000256" key="1">
    <source>
        <dbReference type="ARBA" id="ARBA00022722"/>
    </source>
</evidence>
<evidence type="ECO:0000313" key="19">
    <source>
        <dbReference type="EMBL" id="QSQ16603.1"/>
    </source>
</evidence>
<evidence type="ECO:0000256" key="13">
    <source>
        <dbReference type="ARBA" id="ARBA00034923"/>
    </source>
</evidence>
<dbReference type="Pfam" id="PF13361">
    <property type="entry name" value="UvrD_C"/>
    <property type="match status" value="1"/>
</dbReference>
<evidence type="ECO:0000256" key="2">
    <source>
        <dbReference type="ARBA" id="ARBA00022741"/>
    </source>
</evidence>